<evidence type="ECO:0000256" key="4">
    <source>
        <dbReference type="ARBA" id="ARBA00022729"/>
    </source>
</evidence>
<dbReference type="SMART" id="SM00181">
    <property type="entry name" value="EGF"/>
    <property type="match status" value="9"/>
</dbReference>
<dbReference type="GO" id="GO:0043259">
    <property type="term" value="C:laminin-10 complex"/>
    <property type="evidence" value="ECO:0007669"/>
    <property type="project" value="UniProtKB-ARBA"/>
</dbReference>
<evidence type="ECO:0000256" key="12">
    <source>
        <dbReference type="ARBA" id="ARBA00065312"/>
    </source>
</evidence>
<dbReference type="FunFam" id="2.10.25.10:FF:000083">
    <property type="entry name" value="Laminin subunit alpha"/>
    <property type="match status" value="1"/>
</dbReference>
<evidence type="ECO:0000256" key="10">
    <source>
        <dbReference type="ARBA" id="ARBA00023180"/>
    </source>
</evidence>
<comment type="caution">
    <text evidence="21">Lacks conserved residue(s) required for the propagation of feature annotation.</text>
</comment>
<dbReference type="GO" id="GO:0007411">
    <property type="term" value="P:axon guidance"/>
    <property type="evidence" value="ECO:0007669"/>
    <property type="project" value="TreeGrafter"/>
</dbReference>
<dbReference type="Gene3D" id="2.170.300.10">
    <property type="entry name" value="Tie2 ligand-binding domain superfamily"/>
    <property type="match status" value="3"/>
</dbReference>
<evidence type="ECO:0000313" key="26">
    <source>
        <dbReference type="EMBL" id="VDP08781.1"/>
    </source>
</evidence>
<dbReference type="OrthoDB" id="5985440at2759"/>
<sequence>MRHRLTIDGQRQRERRGGQLLPTERRVRKENDKCRQSVEVVFKVLSPHIPLADPYAEEIQDLLRLTNLRINFTKLHTLGDNILDRRPEITEKYYYAVYNIVVRGSCSCYGHASQCKPIEGDYVTFVESHRADMVYGRCECTHHTKGLNCEQCQDFYNDLPWQPAIDRERNACKMCNCNLHATKCHFDRAVYEASGYVSGGVCDDCEHNTMGKNCEMCKPFFYRDPHRDISDPYVCLRKATGICDGETVPERNLVSGRCSCKAHVIGENCGQCENGYWNLKQDNPEGCQQCTCHLLGTVGNEGCNKQTGECTCKRLVTGENCNRCLVSDLIPCHFSASLAYSSCFLFETQDEHWGLDDSVDGCKACDCDLGGAYDNNCDVLNGQCRCRRHFTGRRCDQPESGYFCANLDFYTYEAENAKIEGPAETELREPYSDGRQHWTGSGMVRVREKSTLDFVVDNINVAMNFHVVLRFESHLAAAWQNVKINIIRPDSPSASGPCHNTIPKDDLLQVMLLPGERYFESVEEVCLEPDVQYHVQVVFDEYQRGFPDRSVSLLIDSLVLMPVVSKLPLFAGKDDWSHYKLREFEHYQCERSVLQLTPLEEVPEPCRRYLCPVAASIIDRGVECNCDPTGSLSGICNVLGGQCQCKQNVVGHQCDRCSPGTYGFGPQGCTACDCNNVGSLHNFCHLNTGQCVCRDGVYGRQCDQCQPGYWGFPNCRPCICNGHADICEQSTGVCIDCRDLSTGDQCDRCQNGYYGDPRLGSNLPCRPCSCPGGPGSGFQHADTCYLDPSTQNVFCNCRHGYEGERCDRCAMNYWGNPTEVGGTCAQCDCSGNIDFTEPASCDQKTGKCLKCLYNTEGFSCENCLPGFFGEAKTQSCKMCVCNVLGTNISVGPCDRFTGQCPCLPNVTGLECDTCIPNHWKIASGTGCFDCECDPQGVVSLANGVPFLQCNEFDGQCRCKEGRGGRTCGECENYYWGDPRVECRKCECNPIGSATLQCHRNNGTCICMPGSGGIHCDRCDRGHTGTWPYCEPCGECFQNWDQILFKLKEETQCLIDDASKVEDTGVSSVYDGDFKLLEKQLSDMRASIGRANLSQADIGSLQQNATRFESRLEMVRSKLNTIDHGISEIDANIDSSEEHLNSLIKQTAELKSSISELEQNATRLREADAEGAYNVTKEAAEVSLQAQQKAEATEQLIAQAEAASQQTTKLLNANAQDFDEQFRQNQAVLDELEEKARSLETKIPDLNMMVCGAKGDPCDDLCGGAGCGKCGGPSCQEGAVTKSDQALTFSNEASEKLKAKQQKAHEMIEKLSEAQSHSEVALLDARQAYETAVRVAQGANESRSALTALLERTERFKQAKGASPDEIRALAQEVLDTTISLNPEQIQELARNISETLSKLTNINAILAETHSNLAHAQKLKDRADQAKYDQPSRSFVVLL</sequence>
<dbReference type="PROSITE" id="PS51116">
    <property type="entry name" value="LAMININ_IVB"/>
    <property type="match status" value="1"/>
</dbReference>
<feature type="domain" description="Laminin EGF-like" evidence="23">
    <location>
        <begin position="985"/>
        <end position="1031"/>
    </location>
</feature>
<evidence type="ECO:0000256" key="11">
    <source>
        <dbReference type="ARBA" id="ARBA00023292"/>
    </source>
</evidence>
<feature type="domain" description="Laminin EGF-like" evidence="23">
    <location>
        <begin position="930"/>
        <end position="984"/>
    </location>
</feature>
<evidence type="ECO:0000259" key="23">
    <source>
        <dbReference type="PROSITE" id="PS50027"/>
    </source>
</evidence>
<feature type="disulfide bond" evidence="21">
    <location>
        <begin position="693"/>
        <end position="702"/>
    </location>
</feature>
<dbReference type="InterPro" id="IPR000742">
    <property type="entry name" value="EGF"/>
</dbReference>
<evidence type="ECO:0000256" key="16">
    <source>
        <dbReference type="ARBA" id="ARBA00076920"/>
    </source>
</evidence>
<dbReference type="SUPFAM" id="SSF57196">
    <property type="entry name" value="EGF/Laminin"/>
    <property type="match status" value="11"/>
</dbReference>
<dbReference type="GO" id="GO:0005737">
    <property type="term" value="C:cytoplasm"/>
    <property type="evidence" value="ECO:0007669"/>
    <property type="project" value="UniProtKB-ARBA"/>
</dbReference>
<comment type="subunit">
    <text evidence="12">Laminin is a complex glycoprotein, consisting of three different polypeptide chains (alpha, beta, gamma), which are bound to each other by disulfide bonds into a cross-shaped molecule comprising one long and three short arms with globules at each end. Beta-1 is a subunit of laminin-1 (laminin-111 or EHS laminin), laminin-2 (laminin-211 or merosin), laminin-6 (laminin-311 or K-laminin), laminin-8 (laminin-411), laminin-10 (laminin-511) and laminin-12 (laminin-213). Interacts with ITGB1.</text>
</comment>
<evidence type="ECO:0000256" key="18">
    <source>
        <dbReference type="ARBA" id="ARBA00082919"/>
    </source>
</evidence>
<feature type="domain" description="Laminin EGF-like" evidence="23">
    <location>
        <begin position="624"/>
        <end position="671"/>
    </location>
</feature>
<dbReference type="PROSITE" id="PS50027">
    <property type="entry name" value="EGF_LAM_2"/>
    <property type="match status" value="8"/>
</dbReference>
<feature type="domain" description="Laminin EGF-like" evidence="23">
    <location>
        <begin position="718"/>
        <end position="767"/>
    </location>
</feature>
<comment type="subcellular location">
    <subcellularLocation>
        <location evidence="1">Secreted</location>
        <location evidence="1">Extracellular space</location>
        <location evidence="1">Extracellular matrix</location>
        <location evidence="1">Basement membrane</location>
    </subcellularLocation>
</comment>
<keyword evidence="10" id="KW-0325">Glycoprotein</keyword>
<evidence type="ECO:0000256" key="20">
    <source>
        <dbReference type="ARBA" id="ARBA00083813"/>
    </source>
</evidence>
<feature type="disulfide bond" evidence="21">
    <location>
        <begin position="626"/>
        <end position="643"/>
    </location>
</feature>
<reference evidence="26 27" key="2">
    <citation type="submission" date="2018-11" db="EMBL/GenBank/DDBJ databases">
        <authorList>
            <consortium name="Pathogen Informatics"/>
        </authorList>
    </citation>
    <scope>NUCLEOTIDE SEQUENCE [LARGE SCALE GENOMIC DNA]</scope>
</reference>
<keyword evidence="27" id="KW-1185">Reference proteome</keyword>
<feature type="disulfide bond" evidence="21">
    <location>
        <begin position="367"/>
        <end position="384"/>
    </location>
</feature>
<dbReference type="FunFam" id="2.10.25.10:FF:000138">
    <property type="entry name" value="Laminin subunit beta 1"/>
    <property type="match status" value="1"/>
</dbReference>
<dbReference type="FunFam" id="2.170.300.10:FF:000001">
    <property type="entry name" value="Laminin subunit beta-1"/>
    <property type="match status" value="1"/>
</dbReference>
<keyword evidence="11 21" id="KW-0424">Laminin EGF-like domain</keyword>
<dbReference type="PROSITE" id="PS51117">
    <property type="entry name" value="LAMININ_NTER"/>
    <property type="match status" value="1"/>
</dbReference>
<dbReference type="PANTHER" id="PTHR10574">
    <property type="entry name" value="NETRIN/LAMININ-RELATED"/>
    <property type="match status" value="1"/>
</dbReference>
<evidence type="ECO:0000256" key="22">
    <source>
        <dbReference type="SAM" id="Coils"/>
    </source>
</evidence>
<feature type="domain" description="Laminin N-terminal" evidence="25">
    <location>
        <begin position="1"/>
        <end position="105"/>
    </location>
</feature>
<keyword evidence="4" id="KW-0732">Signal</keyword>
<dbReference type="SUPFAM" id="SSF57997">
    <property type="entry name" value="Tropomyosin"/>
    <property type="match status" value="1"/>
</dbReference>
<feature type="disulfide bond" evidence="21">
    <location>
        <begin position="386"/>
        <end position="395"/>
    </location>
</feature>
<gene>
    <name evidence="26" type="ORF">SBAD_LOCUS5958</name>
</gene>
<feature type="disulfide bond" evidence="21">
    <location>
        <begin position="645"/>
        <end position="654"/>
    </location>
</feature>
<keyword evidence="8 22" id="KW-0175">Coiled coil</keyword>
<dbReference type="InterPro" id="IPR013015">
    <property type="entry name" value="Laminin_IV_B"/>
</dbReference>
<keyword evidence="9 21" id="KW-1015">Disulfide bond</keyword>
<feature type="disulfide bond" evidence="21">
    <location>
        <begin position="737"/>
        <end position="746"/>
    </location>
</feature>
<evidence type="ECO:0000313" key="28">
    <source>
        <dbReference type="WBParaSite" id="SBAD_0000619301-mRNA-1"/>
    </source>
</evidence>
<feature type="disulfide bond" evidence="21">
    <location>
        <begin position="1006"/>
        <end position="1015"/>
    </location>
</feature>
<dbReference type="FunFam" id="2.10.25.10:FF:000065">
    <property type="entry name" value="Laminin subunit beta 1"/>
    <property type="match status" value="1"/>
</dbReference>
<dbReference type="GO" id="GO:0070831">
    <property type="term" value="P:basement membrane assembly"/>
    <property type="evidence" value="ECO:0007669"/>
    <property type="project" value="TreeGrafter"/>
</dbReference>
<dbReference type="EMBL" id="UZAM01009374">
    <property type="protein sequence ID" value="VDP08781.1"/>
    <property type="molecule type" value="Genomic_DNA"/>
</dbReference>
<dbReference type="GO" id="GO:0009887">
    <property type="term" value="P:animal organ morphogenesis"/>
    <property type="evidence" value="ECO:0007669"/>
    <property type="project" value="TreeGrafter"/>
</dbReference>
<evidence type="ECO:0000256" key="5">
    <source>
        <dbReference type="ARBA" id="ARBA00022737"/>
    </source>
</evidence>
<dbReference type="GO" id="GO:0009888">
    <property type="term" value="P:tissue development"/>
    <property type="evidence" value="ECO:0007669"/>
    <property type="project" value="TreeGrafter"/>
</dbReference>
<evidence type="ECO:0000256" key="1">
    <source>
        <dbReference type="ARBA" id="ARBA00004302"/>
    </source>
</evidence>
<dbReference type="PRINTS" id="PR00011">
    <property type="entry name" value="EGFLAMININ"/>
</dbReference>
<dbReference type="GO" id="GO:0034446">
    <property type="term" value="P:substrate adhesion-dependent cell spreading"/>
    <property type="evidence" value="ECO:0007669"/>
    <property type="project" value="TreeGrafter"/>
</dbReference>
<reference evidence="28" key="1">
    <citation type="submission" date="2016-06" db="UniProtKB">
        <authorList>
            <consortium name="WormBaseParasite"/>
        </authorList>
    </citation>
    <scope>IDENTIFICATION</scope>
</reference>
<dbReference type="WBParaSite" id="SBAD_0000619301-mRNA-1">
    <property type="protein sequence ID" value="SBAD_0000619301-mRNA-1"/>
    <property type="gene ID" value="SBAD_0000619301"/>
</dbReference>
<dbReference type="Gene3D" id="2.10.25.10">
    <property type="entry name" value="Laminin"/>
    <property type="match status" value="8"/>
</dbReference>
<organism evidence="28">
    <name type="scientific">Soboliphyme baturini</name>
    <dbReference type="NCBI Taxonomy" id="241478"/>
    <lineage>
        <taxon>Eukaryota</taxon>
        <taxon>Metazoa</taxon>
        <taxon>Ecdysozoa</taxon>
        <taxon>Nematoda</taxon>
        <taxon>Enoplea</taxon>
        <taxon>Dorylaimia</taxon>
        <taxon>Dioctophymatida</taxon>
        <taxon>Dioctophymatoidea</taxon>
        <taxon>Soboliphymatidae</taxon>
        <taxon>Soboliphyme</taxon>
    </lineage>
</organism>
<dbReference type="InterPro" id="IPR008211">
    <property type="entry name" value="Laminin_N"/>
</dbReference>
<feature type="domain" description="Laminin EGF-like" evidence="23">
    <location>
        <begin position="827"/>
        <end position="878"/>
    </location>
</feature>
<keyword evidence="6" id="KW-0084">Basement membrane</keyword>
<feature type="domain" description="Laminin IV type B" evidence="24">
    <location>
        <begin position="404"/>
        <end position="618"/>
    </location>
</feature>
<feature type="domain" description="Laminin EGF-like" evidence="23">
    <location>
        <begin position="879"/>
        <end position="929"/>
    </location>
</feature>
<evidence type="ECO:0000259" key="25">
    <source>
        <dbReference type="PROSITE" id="PS51117"/>
    </source>
</evidence>
<dbReference type="FunFam" id="2.10.25.10:FF:000101">
    <property type="entry name" value="Laminin subunit beta 1"/>
    <property type="match status" value="1"/>
</dbReference>
<feature type="domain" description="Laminin EGF-like" evidence="23">
    <location>
        <begin position="672"/>
        <end position="717"/>
    </location>
</feature>
<feature type="disulfide bond" evidence="21">
    <location>
        <begin position="985"/>
        <end position="997"/>
    </location>
</feature>
<dbReference type="PANTHER" id="PTHR10574:SF375">
    <property type="entry name" value="LAMININ SUBUNIT BETA-1"/>
    <property type="match status" value="1"/>
</dbReference>
<protein>
    <recommendedName>
        <fullName evidence="13">Laminin subunit beta-1</fullName>
    </recommendedName>
    <alternativeName>
        <fullName evidence="16">Laminin B1 chain</fullName>
    </alternativeName>
    <alternativeName>
        <fullName evidence="14">Laminin-1 subunit beta</fullName>
    </alternativeName>
    <alternativeName>
        <fullName evidence="18">Laminin-10 subunit beta</fullName>
    </alternativeName>
    <alternativeName>
        <fullName evidence="15">Laminin-12 subunit beta</fullName>
    </alternativeName>
    <alternativeName>
        <fullName evidence="19">Laminin-2 subunit beta</fullName>
    </alternativeName>
    <alternativeName>
        <fullName evidence="17">Laminin-6 subunit beta</fullName>
    </alternativeName>
    <alternativeName>
        <fullName evidence="20">Laminin-8 subunit beta</fullName>
    </alternativeName>
</protein>
<evidence type="ECO:0000259" key="24">
    <source>
        <dbReference type="PROSITE" id="PS51116"/>
    </source>
</evidence>
<evidence type="ECO:0000256" key="21">
    <source>
        <dbReference type="PROSITE-ProRule" id="PRU00460"/>
    </source>
</evidence>
<evidence type="ECO:0000256" key="13">
    <source>
        <dbReference type="ARBA" id="ARBA00071083"/>
    </source>
</evidence>
<keyword evidence="5" id="KW-0677">Repeat</keyword>
<feature type="disulfide bond" evidence="21">
    <location>
        <begin position="365"/>
        <end position="377"/>
    </location>
</feature>
<feature type="disulfide bond" evidence="21">
    <location>
        <begin position="674"/>
        <end position="691"/>
    </location>
</feature>
<feature type="coiled-coil region" evidence="22">
    <location>
        <begin position="1289"/>
        <end position="1316"/>
    </location>
</feature>
<dbReference type="FunFam" id="2.10.25.10:FF:000074">
    <property type="entry name" value="Laminin subunit alpha"/>
    <property type="match status" value="1"/>
</dbReference>
<evidence type="ECO:0000256" key="6">
    <source>
        <dbReference type="ARBA" id="ARBA00022869"/>
    </source>
</evidence>
<evidence type="ECO:0000256" key="7">
    <source>
        <dbReference type="ARBA" id="ARBA00022889"/>
    </source>
</evidence>
<feature type="disulfide bond" evidence="21">
    <location>
        <begin position="624"/>
        <end position="636"/>
    </location>
</feature>
<dbReference type="PROSITE" id="PS01248">
    <property type="entry name" value="EGF_LAM_1"/>
    <property type="match status" value="3"/>
</dbReference>
<evidence type="ECO:0000256" key="15">
    <source>
        <dbReference type="ARBA" id="ARBA00075415"/>
    </source>
</evidence>
<dbReference type="Gene3D" id="2.60.120.260">
    <property type="entry name" value="Galactose-binding domain-like"/>
    <property type="match status" value="1"/>
</dbReference>
<feature type="coiled-coil region" evidence="22">
    <location>
        <begin position="1125"/>
        <end position="1248"/>
    </location>
</feature>
<dbReference type="Pfam" id="PF21199">
    <property type="entry name" value="LAMININ_IV_B"/>
    <property type="match status" value="1"/>
</dbReference>
<dbReference type="InterPro" id="IPR056863">
    <property type="entry name" value="LMN_ATRN_NET-like_EGF"/>
</dbReference>
<feature type="disulfide bond" evidence="21">
    <location>
        <begin position="958"/>
        <end position="967"/>
    </location>
</feature>
<keyword evidence="3" id="KW-0272">Extracellular matrix</keyword>
<accession>A0A183IQR1</accession>
<feature type="domain" description="Laminin EGF-like" evidence="23">
    <location>
        <begin position="365"/>
        <end position="406"/>
    </location>
</feature>
<feature type="disulfide bond" evidence="21">
    <location>
        <begin position="987"/>
        <end position="1004"/>
    </location>
</feature>
<feature type="disulfide bond" evidence="21">
    <location>
        <begin position="902"/>
        <end position="911"/>
    </location>
</feature>
<evidence type="ECO:0000256" key="9">
    <source>
        <dbReference type="ARBA" id="ARBA00023157"/>
    </source>
</evidence>
<evidence type="ECO:0000256" key="2">
    <source>
        <dbReference type="ARBA" id="ARBA00022525"/>
    </source>
</evidence>
<dbReference type="InterPro" id="IPR050440">
    <property type="entry name" value="Laminin/Netrin_ECM"/>
</dbReference>
<dbReference type="SMART" id="SM00136">
    <property type="entry name" value="LamNT"/>
    <property type="match status" value="1"/>
</dbReference>
<evidence type="ECO:0000256" key="19">
    <source>
        <dbReference type="ARBA" id="ARBA00083431"/>
    </source>
</evidence>
<dbReference type="SMART" id="SM00180">
    <property type="entry name" value="EGF_Lam"/>
    <property type="match status" value="13"/>
</dbReference>
<keyword evidence="7" id="KW-0130">Cell adhesion</keyword>
<dbReference type="Proteomes" id="UP000270296">
    <property type="component" value="Unassembled WGS sequence"/>
</dbReference>
<feature type="disulfide bond" evidence="21">
    <location>
        <begin position="672"/>
        <end position="684"/>
    </location>
</feature>
<evidence type="ECO:0000256" key="14">
    <source>
        <dbReference type="ARBA" id="ARBA00075282"/>
    </source>
</evidence>
<dbReference type="GO" id="GO:0005606">
    <property type="term" value="C:laminin-1 complex"/>
    <property type="evidence" value="ECO:0007669"/>
    <property type="project" value="UniProtKB-ARBA"/>
</dbReference>
<dbReference type="InterPro" id="IPR002049">
    <property type="entry name" value="LE_dom"/>
</dbReference>
<dbReference type="Pfam" id="PF00055">
    <property type="entry name" value="Laminin_N"/>
    <property type="match status" value="1"/>
</dbReference>
<dbReference type="FunFam" id="2.10.25.10:FF:000130">
    <property type="entry name" value="Laminin subunit beta 1"/>
    <property type="match status" value="1"/>
</dbReference>
<feature type="disulfide bond" evidence="21">
    <location>
        <begin position="851"/>
        <end position="860"/>
    </location>
</feature>
<evidence type="ECO:0000313" key="27">
    <source>
        <dbReference type="Proteomes" id="UP000270296"/>
    </source>
</evidence>
<keyword evidence="2" id="KW-0964">Secreted</keyword>
<proteinExistence type="predicted"/>
<evidence type="ECO:0000256" key="3">
    <source>
        <dbReference type="ARBA" id="ARBA00022530"/>
    </source>
</evidence>
<dbReference type="CDD" id="cd00055">
    <property type="entry name" value="EGF_Lam"/>
    <property type="match status" value="13"/>
</dbReference>
<dbReference type="Pfam" id="PF24973">
    <property type="entry name" value="EGF_LMN_ATRN"/>
    <property type="match status" value="1"/>
</dbReference>
<dbReference type="FunFam" id="2.10.25.10:FF:000011">
    <property type="entry name" value="Cadherin EGF LAG seven-pass G-type receptor"/>
    <property type="match status" value="1"/>
</dbReference>
<dbReference type="Pfam" id="PF00053">
    <property type="entry name" value="EGF_laminin"/>
    <property type="match status" value="12"/>
</dbReference>
<dbReference type="PROSITE" id="PS00022">
    <property type="entry name" value="EGF_1"/>
    <property type="match status" value="1"/>
</dbReference>
<evidence type="ECO:0000256" key="8">
    <source>
        <dbReference type="ARBA" id="ARBA00023054"/>
    </source>
</evidence>
<dbReference type="GO" id="GO:0016477">
    <property type="term" value="P:cell migration"/>
    <property type="evidence" value="ECO:0007669"/>
    <property type="project" value="TreeGrafter"/>
</dbReference>
<name>A0A183IQR1_9BILA</name>
<evidence type="ECO:0000256" key="17">
    <source>
        <dbReference type="ARBA" id="ARBA00076958"/>
    </source>
</evidence>